<dbReference type="PANTHER" id="PTHR35373">
    <property type="entry name" value="PROTEIN CBG16894"/>
    <property type="match status" value="1"/>
</dbReference>
<evidence type="ECO:0000313" key="2">
    <source>
        <dbReference type="Proteomes" id="UP001176961"/>
    </source>
</evidence>
<gene>
    <name evidence="1" type="ORF">CYNAS_LOCUS2406</name>
</gene>
<accession>A0AA36GGP3</accession>
<dbReference type="PANTHER" id="PTHR35373:SF3">
    <property type="entry name" value="ACTIVATOR OF HSP90 ATPASE HOMOLOG 1-LIKE PROTEIN"/>
    <property type="match status" value="1"/>
</dbReference>
<comment type="caution">
    <text evidence="1">The sequence shown here is derived from an EMBL/GenBank/DDBJ whole genome shotgun (WGS) entry which is preliminary data.</text>
</comment>
<name>A0AA36GGP3_CYLNA</name>
<evidence type="ECO:0000313" key="1">
    <source>
        <dbReference type="EMBL" id="CAJ0590423.1"/>
    </source>
</evidence>
<keyword evidence="2" id="KW-1185">Reference proteome</keyword>
<protein>
    <submittedName>
        <fullName evidence="1">Uncharacterized protein</fullName>
    </submittedName>
</protein>
<dbReference type="EMBL" id="CATQJL010000001">
    <property type="protein sequence ID" value="CAJ0590423.1"/>
    <property type="molecule type" value="Genomic_DNA"/>
</dbReference>
<organism evidence="1 2">
    <name type="scientific">Cylicocyclus nassatus</name>
    <name type="common">Nematode worm</name>
    <dbReference type="NCBI Taxonomy" id="53992"/>
    <lineage>
        <taxon>Eukaryota</taxon>
        <taxon>Metazoa</taxon>
        <taxon>Ecdysozoa</taxon>
        <taxon>Nematoda</taxon>
        <taxon>Chromadorea</taxon>
        <taxon>Rhabditida</taxon>
        <taxon>Rhabditina</taxon>
        <taxon>Rhabditomorpha</taxon>
        <taxon>Strongyloidea</taxon>
        <taxon>Strongylidae</taxon>
        <taxon>Cylicocyclus</taxon>
    </lineage>
</organism>
<sequence length="124" mass="14486">MGKVLFEDEWCKITPDHLVIKCYYFPIGRRKKIDSTTIRGVYYVAQDLADQWYKVKGWGMAITPCWWACDTLRCCHGSSNTYYNVVIDCGEQTYKGFTVIKISEFLRQLKLVAPHALYLNELPF</sequence>
<dbReference type="AlphaFoldDB" id="A0AA36GGP3"/>
<proteinExistence type="predicted"/>
<dbReference type="Proteomes" id="UP001176961">
    <property type="component" value="Unassembled WGS sequence"/>
</dbReference>
<reference evidence="1" key="1">
    <citation type="submission" date="2023-07" db="EMBL/GenBank/DDBJ databases">
        <authorList>
            <consortium name="CYATHOMIX"/>
        </authorList>
    </citation>
    <scope>NUCLEOTIDE SEQUENCE</scope>
    <source>
        <strain evidence="1">N/A</strain>
    </source>
</reference>